<keyword evidence="1" id="KW-0812">Transmembrane</keyword>
<feature type="transmembrane region" description="Helical" evidence="1">
    <location>
        <begin position="20"/>
        <end position="42"/>
    </location>
</feature>
<evidence type="ECO:0000313" key="2">
    <source>
        <dbReference type="EMBL" id="MBB3100759.1"/>
    </source>
</evidence>
<keyword evidence="1" id="KW-0472">Membrane</keyword>
<gene>
    <name evidence="2" type="ORF">FHR83_008484</name>
</gene>
<dbReference type="RefSeq" id="WP_183226799.1">
    <property type="nucleotide sequence ID" value="NZ_BMPW01000029.1"/>
</dbReference>
<comment type="caution">
    <text evidence="2">The sequence shown here is derived from an EMBL/GenBank/DDBJ whole genome shotgun (WGS) entry which is preliminary data.</text>
</comment>
<reference evidence="2 3" key="1">
    <citation type="submission" date="2020-08" db="EMBL/GenBank/DDBJ databases">
        <title>Genomic Encyclopedia of Type Strains, Phase III (KMG-III): the genomes of soil and plant-associated and newly described type strains.</title>
        <authorList>
            <person name="Whitman W."/>
        </authorList>
    </citation>
    <scope>NUCLEOTIDE SEQUENCE [LARGE SCALE GENOMIC DNA]</scope>
    <source>
        <strain evidence="2 3">CECT 3287</strain>
    </source>
</reference>
<dbReference type="Proteomes" id="UP000590749">
    <property type="component" value="Unassembled WGS sequence"/>
</dbReference>
<sequence length="219" mass="23554">MISIMEMTGAPRLVRLSSSLLGVLAVTGLFLVIVAVVELRWWGTSAPEKLTAIFADVADQGGPTPPLMLRGHGGAIELLVMGAVGVACGVLAPFVLRGRRWARTTILVTTATLVLWGMFVVGADGVALTGFPAYFDELASEGFTARIPEIDALLYPDWYSWTEDIAQGLLLALSLSCLVVLAWAVIRHGDYFTTKKADQAGPDVWQETLSRIHQKGTGR</sequence>
<keyword evidence="1" id="KW-1133">Transmembrane helix</keyword>
<name>A0A7W5ARZ2_9ACTN</name>
<evidence type="ECO:0000313" key="3">
    <source>
        <dbReference type="Proteomes" id="UP000590749"/>
    </source>
</evidence>
<dbReference type="AlphaFoldDB" id="A0A7W5ARZ2"/>
<evidence type="ECO:0000256" key="1">
    <source>
        <dbReference type="SAM" id="Phobius"/>
    </source>
</evidence>
<keyword evidence="3" id="KW-1185">Reference proteome</keyword>
<feature type="transmembrane region" description="Helical" evidence="1">
    <location>
        <begin position="165"/>
        <end position="186"/>
    </location>
</feature>
<proteinExistence type="predicted"/>
<feature type="transmembrane region" description="Helical" evidence="1">
    <location>
        <begin position="75"/>
        <end position="96"/>
    </location>
</feature>
<organism evidence="2 3">
    <name type="scientific">Actinoplanes campanulatus</name>
    <dbReference type="NCBI Taxonomy" id="113559"/>
    <lineage>
        <taxon>Bacteria</taxon>
        <taxon>Bacillati</taxon>
        <taxon>Actinomycetota</taxon>
        <taxon>Actinomycetes</taxon>
        <taxon>Micromonosporales</taxon>
        <taxon>Micromonosporaceae</taxon>
        <taxon>Actinoplanes</taxon>
    </lineage>
</organism>
<accession>A0A7W5ARZ2</accession>
<feature type="transmembrane region" description="Helical" evidence="1">
    <location>
        <begin position="108"/>
        <end position="135"/>
    </location>
</feature>
<dbReference type="EMBL" id="JACHXF010000028">
    <property type="protein sequence ID" value="MBB3100759.1"/>
    <property type="molecule type" value="Genomic_DNA"/>
</dbReference>
<protein>
    <submittedName>
        <fullName evidence="2">Uncharacterized protein</fullName>
    </submittedName>
</protein>